<sequence length="232" mass="25737">MTVNGADHDNGVQWFYQTNTGDEHGPFHAHDMKNWVDNGYFREDLLVKTQNDNQYHLLGEYTRVVGKCPFVTDVASFPDASSKPSVENGVSPDVYSTPKPEIMQMGGQRWMNVTAPMHLPNNHPSQSMMAPPPPGPMMYPANYVYAPPMLSPYQHHAAPYTMPPMMPSYQAPETREAATETISNGGRDAECQTDPIVLTTSEAARILSRLIGQEVRVSTEVNGAEDHPPGRH</sequence>
<name>A0A1I7ZC33_9BILA</name>
<dbReference type="InterPro" id="IPR003169">
    <property type="entry name" value="GYF"/>
</dbReference>
<reference evidence="3" key="1">
    <citation type="submission" date="2016-11" db="UniProtKB">
        <authorList>
            <consortium name="WormBaseParasite"/>
        </authorList>
    </citation>
    <scope>IDENTIFICATION</scope>
</reference>
<dbReference type="Proteomes" id="UP000095287">
    <property type="component" value="Unplaced"/>
</dbReference>
<evidence type="ECO:0000259" key="1">
    <source>
        <dbReference type="PROSITE" id="PS50829"/>
    </source>
</evidence>
<organism evidence="2 3">
    <name type="scientific">Steinernema glaseri</name>
    <dbReference type="NCBI Taxonomy" id="37863"/>
    <lineage>
        <taxon>Eukaryota</taxon>
        <taxon>Metazoa</taxon>
        <taxon>Ecdysozoa</taxon>
        <taxon>Nematoda</taxon>
        <taxon>Chromadorea</taxon>
        <taxon>Rhabditida</taxon>
        <taxon>Tylenchina</taxon>
        <taxon>Panagrolaimomorpha</taxon>
        <taxon>Strongyloidoidea</taxon>
        <taxon>Steinernematidae</taxon>
        <taxon>Steinernema</taxon>
    </lineage>
</organism>
<feature type="domain" description="GYF" evidence="1">
    <location>
        <begin position="11"/>
        <end position="59"/>
    </location>
</feature>
<evidence type="ECO:0000313" key="2">
    <source>
        <dbReference type="Proteomes" id="UP000095287"/>
    </source>
</evidence>
<dbReference type="InterPro" id="IPR035445">
    <property type="entry name" value="GYF-like_dom_sf"/>
</dbReference>
<dbReference type="WBParaSite" id="L893_g25026.t1">
    <property type="protein sequence ID" value="L893_g25026.t1"/>
    <property type="gene ID" value="L893_g25026"/>
</dbReference>
<dbReference type="SMART" id="SM00444">
    <property type="entry name" value="GYF"/>
    <property type="match status" value="1"/>
</dbReference>
<dbReference type="Gene3D" id="3.30.1490.40">
    <property type="match status" value="1"/>
</dbReference>
<evidence type="ECO:0000313" key="3">
    <source>
        <dbReference type="WBParaSite" id="L893_g25026.t1"/>
    </source>
</evidence>
<accession>A0A1I7ZC33</accession>
<dbReference type="AlphaFoldDB" id="A0A1I7ZC33"/>
<dbReference type="SUPFAM" id="SSF55277">
    <property type="entry name" value="GYF domain"/>
    <property type="match status" value="1"/>
</dbReference>
<proteinExistence type="predicted"/>
<keyword evidence="2" id="KW-1185">Reference proteome</keyword>
<dbReference type="Pfam" id="PF02213">
    <property type="entry name" value="GYF"/>
    <property type="match status" value="1"/>
</dbReference>
<dbReference type="PROSITE" id="PS50829">
    <property type="entry name" value="GYF"/>
    <property type="match status" value="1"/>
</dbReference>
<protein>
    <submittedName>
        <fullName evidence="3">GYF domain-containing protein</fullName>
    </submittedName>
</protein>